<keyword evidence="2" id="KW-1185">Reference proteome</keyword>
<protein>
    <submittedName>
        <fullName evidence="1">Uncharacterized protein</fullName>
    </submittedName>
</protein>
<dbReference type="Proteomes" id="UP001589838">
    <property type="component" value="Unassembled WGS sequence"/>
</dbReference>
<organism evidence="1 2">
    <name type="scientific">Halalkalibacter kiskunsagensis</name>
    <dbReference type="NCBI Taxonomy" id="1548599"/>
    <lineage>
        <taxon>Bacteria</taxon>
        <taxon>Bacillati</taxon>
        <taxon>Bacillota</taxon>
        <taxon>Bacilli</taxon>
        <taxon>Bacillales</taxon>
        <taxon>Bacillaceae</taxon>
        <taxon>Halalkalibacter</taxon>
    </lineage>
</organism>
<dbReference type="EMBL" id="JBHLUX010000037">
    <property type="protein sequence ID" value="MFC0471889.1"/>
    <property type="molecule type" value="Genomic_DNA"/>
</dbReference>
<reference evidence="1 2" key="1">
    <citation type="submission" date="2024-09" db="EMBL/GenBank/DDBJ databases">
        <authorList>
            <person name="Sun Q."/>
            <person name="Mori K."/>
        </authorList>
    </citation>
    <scope>NUCLEOTIDE SEQUENCE [LARGE SCALE GENOMIC DNA]</scope>
    <source>
        <strain evidence="1 2">NCAIM B.02610</strain>
    </source>
</reference>
<evidence type="ECO:0000313" key="1">
    <source>
        <dbReference type="EMBL" id="MFC0471889.1"/>
    </source>
</evidence>
<evidence type="ECO:0000313" key="2">
    <source>
        <dbReference type="Proteomes" id="UP001589838"/>
    </source>
</evidence>
<proteinExistence type="predicted"/>
<sequence>MGNYRLVGKVAGEVGITMEQAVELVDRIKANKLYKRDKQYVGNPVILLGFLLTKIKLNGQLNILDEVLEGKHNEESLSHLNNMSYKTYVYLTA</sequence>
<accession>A0ABV6KF12</accession>
<name>A0ABV6KF12_9BACI</name>
<gene>
    <name evidence="1" type="ORF">ACFFHM_15645</name>
</gene>
<comment type="caution">
    <text evidence="1">The sequence shown here is derived from an EMBL/GenBank/DDBJ whole genome shotgun (WGS) entry which is preliminary data.</text>
</comment>
<dbReference type="RefSeq" id="WP_335961744.1">
    <property type="nucleotide sequence ID" value="NZ_JAXBLX010000020.1"/>
</dbReference>